<evidence type="ECO:0000313" key="3">
    <source>
        <dbReference type="EMBL" id="MBP2703214.1"/>
    </source>
</evidence>
<dbReference type="SUPFAM" id="SSF53474">
    <property type="entry name" value="alpha/beta-Hydrolases"/>
    <property type="match status" value="1"/>
</dbReference>
<sequence>MGSTVGSTAGSTAASTRPSTAAGREWVQCVAGDADARLRVLLVPHAGSGVSAYRRWRDHLPPRVELWAACLPGRETRLLDPPVGALPDLLRPLGPAVARWRAASPLPYVLLGHSMGALVAFELARLLTAAGHGPACLVVSGHAAPHLPPENAFHLLPDEEFLRQVLADSGDLGDALDDPRLRELYLPALRADFRLAETYRYVPGPALTCPIVTWSGAADHTVPVEEVRQWSAFTGAPARHRTFPGGHFFPLEEPAAVLSSLAADLRDLVP</sequence>
<evidence type="ECO:0000256" key="1">
    <source>
        <dbReference type="ARBA" id="ARBA00007169"/>
    </source>
</evidence>
<dbReference type="Gene3D" id="3.40.50.1820">
    <property type="entry name" value="alpha/beta hydrolase"/>
    <property type="match status" value="1"/>
</dbReference>
<comment type="similarity">
    <text evidence="1">Belongs to the thioesterase family.</text>
</comment>
<comment type="caution">
    <text evidence="3">The sequence shown here is derived from an EMBL/GenBank/DDBJ whole genome shotgun (WGS) entry which is preliminary data.</text>
</comment>
<evidence type="ECO:0000259" key="2">
    <source>
        <dbReference type="Pfam" id="PF00975"/>
    </source>
</evidence>
<protein>
    <submittedName>
        <fullName evidence="3">Thioesterase</fullName>
    </submittedName>
</protein>
<dbReference type="InterPro" id="IPR012223">
    <property type="entry name" value="TEII"/>
</dbReference>
<dbReference type="InterPro" id="IPR029058">
    <property type="entry name" value="AB_hydrolase_fold"/>
</dbReference>
<dbReference type="PANTHER" id="PTHR11487">
    <property type="entry name" value="THIOESTERASE"/>
    <property type="match status" value="1"/>
</dbReference>
<dbReference type="AlphaFoldDB" id="A0A941AP08"/>
<dbReference type="Pfam" id="PF00975">
    <property type="entry name" value="Thioesterase"/>
    <property type="match status" value="1"/>
</dbReference>
<dbReference type="Proteomes" id="UP000674234">
    <property type="component" value="Unassembled WGS sequence"/>
</dbReference>
<dbReference type="EMBL" id="JAFCNB010000002">
    <property type="protein sequence ID" value="MBP2703214.1"/>
    <property type="molecule type" value="Genomic_DNA"/>
</dbReference>
<gene>
    <name evidence="3" type="ORF">JOL79_05290</name>
</gene>
<name>A0A941AP08_9ACTN</name>
<dbReference type="InterPro" id="IPR001031">
    <property type="entry name" value="Thioesterase"/>
</dbReference>
<accession>A0A941AP08</accession>
<proteinExistence type="inferred from homology"/>
<feature type="domain" description="Thioesterase" evidence="2">
    <location>
        <begin position="40"/>
        <end position="263"/>
    </location>
</feature>
<reference evidence="3" key="1">
    <citation type="submission" date="2021-02" db="EMBL/GenBank/DDBJ databases">
        <title>Draft genome sequence of Microbispora sp. RL4-1S isolated from rice leaves in Thailand.</title>
        <authorList>
            <person name="Muangham S."/>
            <person name="Duangmal K."/>
        </authorList>
    </citation>
    <scope>NUCLEOTIDE SEQUENCE</scope>
    <source>
        <strain evidence="3">RL4-1S</strain>
    </source>
</reference>
<dbReference type="PANTHER" id="PTHR11487:SF0">
    <property type="entry name" value="S-ACYL FATTY ACID SYNTHASE THIOESTERASE, MEDIUM CHAIN"/>
    <property type="match status" value="1"/>
</dbReference>
<keyword evidence="4" id="KW-1185">Reference proteome</keyword>
<organism evidence="3 4">
    <name type="scientific">Microbispora oryzae</name>
    <dbReference type="NCBI Taxonomy" id="2806554"/>
    <lineage>
        <taxon>Bacteria</taxon>
        <taxon>Bacillati</taxon>
        <taxon>Actinomycetota</taxon>
        <taxon>Actinomycetes</taxon>
        <taxon>Streptosporangiales</taxon>
        <taxon>Streptosporangiaceae</taxon>
        <taxon>Microbispora</taxon>
    </lineage>
</organism>
<evidence type="ECO:0000313" key="4">
    <source>
        <dbReference type="Proteomes" id="UP000674234"/>
    </source>
</evidence>
<dbReference type="GO" id="GO:0008610">
    <property type="term" value="P:lipid biosynthetic process"/>
    <property type="evidence" value="ECO:0007669"/>
    <property type="project" value="TreeGrafter"/>
</dbReference>